<dbReference type="RefSeq" id="WP_147163549.1">
    <property type="nucleotide sequence ID" value="NZ_BJZO01000039.1"/>
</dbReference>
<dbReference type="GO" id="GO:0000271">
    <property type="term" value="P:polysaccharide biosynthetic process"/>
    <property type="evidence" value="ECO:0007669"/>
    <property type="project" value="TreeGrafter"/>
</dbReference>
<comment type="pathway">
    <text evidence="7">Carbohydrate biosynthesis; dTDP-L-rhamnose biosynthesis.</text>
</comment>
<dbReference type="OrthoDB" id="9800680at2"/>
<dbReference type="GO" id="GO:0005829">
    <property type="term" value="C:cytosol"/>
    <property type="evidence" value="ECO:0007669"/>
    <property type="project" value="TreeGrafter"/>
</dbReference>
<dbReference type="PANTHER" id="PTHR21047:SF2">
    <property type="entry name" value="THYMIDINE DIPHOSPHO-4-KETO-RHAMNOSE 3,5-EPIMERASE"/>
    <property type="match status" value="1"/>
</dbReference>
<dbReference type="InterPro" id="IPR000888">
    <property type="entry name" value="RmlC-like"/>
</dbReference>
<reference evidence="8 9" key="1">
    <citation type="submission" date="2019-07" db="EMBL/GenBank/DDBJ databases">
        <title>Whole genome shotgun sequence of Rhodospirillum oryzae NBRC 107573.</title>
        <authorList>
            <person name="Hosoyama A."/>
            <person name="Uohara A."/>
            <person name="Ohji S."/>
            <person name="Ichikawa N."/>
        </authorList>
    </citation>
    <scope>NUCLEOTIDE SEQUENCE [LARGE SCALE GENOMIC DNA]</scope>
    <source>
        <strain evidence="8 9">NBRC 107573</strain>
    </source>
</reference>
<dbReference type="AlphaFoldDB" id="A0A512H7T2"/>
<comment type="similarity">
    <text evidence="7">Belongs to the dTDP-4-dehydrorhamnose 3,5-epimerase family.</text>
</comment>
<comment type="catalytic activity">
    <reaction evidence="1 7">
        <text>dTDP-4-dehydro-6-deoxy-alpha-D-glucose = dTDP-4-dehydro-beta-L-rhamnose</text>
        <dbReference type="Rhea" id="RHEA:16969"/>
        <dbReference type="ChEBI" id="CHEBI:57649"/>
        <dbReference type="ChEBI" id="CHEBI:62830"/>
        <dbReference type="EC" id="5.1.3.13"/>
    </reaction>
</comment>
<protein>
    <recommendedName>
        <fullName evidence="4 7">dTDP-4-dehydrorhamnose 3,5-epimerase</fullName>
        <ecNumber evidence="3 7">5.1.3.13</ecNumber>
    </recommendedName>
    <alternativeName>
        <fullName evidence="7">Thymidine diphospho-4-keto-rhamnose 3,5-epimerase</fullName>
    </alternativeName>
</protein>
<proteinExistence type="inferred from homology"/>
<dbReference type="Gene3D" id="2.60.120.10">
    <property type="entry name" value="Jelly Rolls"/>
    <property type="match status" value="1"/>
</dbReference>
<evidence type="ECO:0000313" key="9">
    <source>
        <dbReference type="Proteomes" id="UP000321567"/>
    </source>
</evidence>
<keyword evidence="9" id="KW-1185">Reference proteome</keyword>
<comment type="subunit">
    <text evidence="7">Homodimer.</text>
</comment>
<evidence type="ECO:0000256" key="1">
    <source>
        <dbReference type="ARBA" id="ARBA00001298"/>
    </source>
</evidence>
<dbReference type="Pfam" id="PF00908">
    <property type="entry name" value="dTDP_sugar_isom"/>
    <property type="match status" value="1"/>
</dbReference>
<evidence type="ECO:0000256" key="3">
    <source>
        <dbReference type="ARBA" id="ARBA00012098"/>
    </source>
</evidence>
<keyword evidence="7" id="KW-0413">Isomerase</keyword>
<dbReference type="CDD" id="cd00438">
    <property type="entry name" value="cupin_RmlC"/>
    <property type="match status" value="1"/>
</dbReference>
<comment type="function">
    <text evidence="2 7">Catalyzes the epimerization of the C3' and C5'positions of dTDP-6-deoxy-D-xylo-4-hexulose, forming dTDP-6-deoxy-L-lyxo-4-hexulose.</text>
</comment>
<sequence>MYIERLPIPDVFLITPRRFSDARGFFSETWNRRLFHEITGLDPEFVQDNHSLSRERGTVRGLHYQAAPQAQAKLVRVPRGAIMDVAVDLRRESPTFGRSVWAILGEENGTQMYVPEGFAHGFCTLETNTEVIYKVTSYYAPDCDRSLHWKDPVLSIPWPDFAGSILSDKDSRAPSLAKLTDFF</sequence>
<evidence type="ECO:0000256" key="7">
    <source>
        <dbReference type="RuleBase" id="RU364069"/>
    </source>
</evidence>
<dbReference type="GO" id="GO:0019305">
    <property type="term" value="P:dTDP-rhamnose biosynthetic process"/>
    <property type="evidence" value="ECO:0007669"/>
    <property type="project" value="UniProtKB-UniRule"/>
</dbReference>
<comment type="caution">
    <text evidence="8">The sequence shown here is derived from an EMBL/GenBank/DDBJ whole genome shotgun (WGS) entry which is preliminary data.</text>
</comment>
<dbReference type="PANTHER" id="PTHR21047">
    <property type="entry name" value="DTDP-6-DEOXY-D-GLUCOSE-3,5 EPIMERASE"/>
    <property type="match status" value="1"/>
</dbReference>
<feature type="active site" description="Proton acceptor" evidence="5">
    <location>
        <position position="63"/>
    </location>
</feature>
<dbReference type="EC" id="5.1.3.13" evidence="3 7"/>
<dbReference type="NCBIfam" id="TIGR01221">
    <property type="entry name" value="rmlC"/>
    <property type="match status" value="1"/>
</dbReference>
<accession>A0A512H7T2</accession>
<dbReference type="SUPFAM" id="SSF51182">
    <property type="entry name" value="RmlC-like cupins"/>
    <property type="match status" value="1"/>
</dbReference>
<organism evidence="8 9">
    <name type="scientific">Pararhodospirillum oryzae</name>
    <dbReference type="NCBI Taxonomy" id="478448"/>
    <lineage>
        <taxon>Bacteria</taxon>
        <taxon>Pseudomonadati</taxon>
        <taxon>Pseudomonadota</taxon>
        <taxon>Alphaproteobacteria</taxon>
        <taxon>Rhodospirillales</taxon>
        <taxon>Rhodospirillaceae</taxon>
        <taxon>Pararhodospirillum</taxon>
    </lineage>
</organism>
<evidence type="ECO:0000256" key="4">
    <source>
        <dbReference type="ARBA" id="ARBA00019595"/>
    </source>
</evidence>
<dbReference type="InterPro" id="IPR011051">
    <property type="entry name" value="RmlC_Cupin_sf"/>
</dbReference>
<evidence type="ECO:0000256" key="5">
    <source>
        <dbReference type="PIRSR" id="PIRSR600888-1"/>
    </source>
</evidence>
<dbReference type="GO" id="GO:0008830">
    <property type="term" value="F:dTDP-4-dehydrorhamnose 3,5-epimerase activity"/>
    <property type="evidence" value="ECO:0007669"/>
    <property type="project" value="UniProtKB-UniRule"/>
</dbReference>
<dbReference type="Proteomes" id="UP000321567">
    <property type="component" value="Unassembled WGS sequence"/>
</dbReference>
<feature type="active site" description="Proton donor" evidence="5">
    <location>
        <position position="133"/>
    </location>
</feature>
<evidence type="ECO:0000313" key="8">
    <source>
        <dbReference type="EMBL" id="GEO81515.1"/>
    </source>
</evidence>
<name>A0A512H7T2_9PROT</name>
<dbReference type="InterPro" id="IPR014710">
    <property type="entry name" value="RmlC-like_jellyroll"/>
</dbReference>
<evidence type="ECO:0000256" key="2">
    <source>
        <dbReference type="ARBA" id="ARBA00001997"/>
    </source>
</evidence>
<feature type="site" description="Participates in a stacking interaction with the thymidine ring of dTDP-4-oxo-6-deoxyglucose" evidence="6">
    <location>
        <position position="139"/>
    </location>
</feature>
<dbReference type="EMBL" id="BJZO01000039">
    <property type="protein sequence ID" value="GEO81515.1"/>
    <property type="molecule type" value="Genomic_DNA"/>
</dbReference>
<dbReference type="UniPathway" id="UPA00124"/>
<evidence type="ECO:0000256" key="6">
    <source>
        <dbReference type="PIRSR" id="PIRSR600888-3"/>
    </source>
</evidence>
<gene>
    <name evidence="8" type="ORF">ROR02_16460</name>
</gene>